<dbReference type="GO" id="GO:0005524">
    <property type="term" value="F:ATP binding"/>
    <property type="evidence" value="ECO:0007669"/>
    <property type="project" value="UniProtKB-UniRule"/>
</dbReference>
<comment type="domain">
    <text evidence="10">The Q motif is unique to and characteristic of the DEAD box family of RNA helicases and controls ATP binding and hydrolysis.</text>
</comment>
<feature type="compositionally biased region" description="Basic and acidic residues" evidence="11">
    <location>
        <begin position="220"/>
        <end position="232"/>
    </location>
</feature>
<comment type="catalytic activity">
    <reaction evidence="10">
        <text>ATP + H2O = ADP + phosphate + H(+)</text>
        <dbReference type="Rhea" id="RHEA:13065"/>
        <dbReference type="ChEBI" id="CHEBI:15377"/>
        <dbReference type="ChEBI" id="CHEBI:15378"/>
        <dbReference type="ChEBI" id="CHEBI:30616"/>
        <dbReference type="ChEBI" id="CHEBI:43474"/>
        <dbReference type="ChEBI" id="CHEBI:456216"/>
        <dbReference type="EC" id="3.6.4.13"/>
    </reaction>
</comment>
<comment type="subcellular location">
    <subcellularLocation>
        <location evidence="1">Nucleus</location>
        <location evidence="1">Nucleolus</location>
    </subcellularLocation>
</comment>
<evidence type="ECO:0000256" key="9">
    <source>
        <dbReference type="ARBA" id="ARBA00023242"/>
    </source>
</evidence>
<protein>
    <recommendedName>
        <fullName evidence="10">ATP-dependent RNA helicase</fullName>
        <ecNumber evidence="10">3.6.4.13</ecNumber>
    </recommendedName>
</protein>
<feature type="compositionally biased region" description="Basic and acidic residues" evidence="11">
    <location>
        <begin position="893"/>
        <end position="914"/>
    </location>
</feature>
<comment type="function">
    <text evidence="10">RNA helicase.</text>
</comment>
<dbReference type="SMART" id="SM00490">
    <property type="entry name" value="HELICc"/>
    <property type="match status" value="1"/>
</dbReference>
<dbReference type="GO" id="GO:0005730">
    <property type="term" value="C:nucleolus"/>
    <property type="evidence" value="ECO:0007669"/>
    <property type="project" value="UniProtKB-SubCell"/>
</dbReference>
<evidence type="ECO:0000256" key="2">
    <source>
        <dbReference type="ARBA" id="ARBA00022517"/>
    </source>
</evidence>
<evidence type="ECO:0000256" key="6">
    <source>
        <dbReference type="ARBA" id="ARBA00022806"/>
    </source>
</evidence>
<dbReference type="InterPro" id="IPR001650">
    <property type="entry name" value="Helicase_C-like"/>
</dbReference>
<keyword evidence="4 10" id="KW-0547">Nucleotide-binding</keyword>
<dbReference type="SUPFAM" id="SSF52540">
    <property type="entry name" value="P-loop containing nucleoside triphosphate hydrolases"/>
    <property type="match status" value="2"/>
</dbReference>
<dbReference type="PROSITE" id="PS51194">
    <property type="entry name" value="HELICASE_CTER"/>
    <property type="match status" value="1"/>
</dbReference>
<evidence type="ECO:0000256" key="3">
    <source>
        <dbReference type="ARBA" id="ARBA00022552"/>
    </source>
</evidence>
<dbReference type="CDD" id="cd17949">
    <property type="entry name" value="DEADc_DDX31"/>
    <property type="match status" value="1"/>
</dbReference>
<dbReference type="Pfam" id="PF00271">
    <property type="entry name" value="Helicase_C"/>
    <property type="match status" value="1"/>
</dbReference>
<sequence length="945" mass="103563">MADDGMIMNFDLGDAPLVAKQVCQGGRWKDRLAAKRNTQRRSNPRPSKNPSERELFKENRHDVQAEDYIGPGAAPRPPKRQRVDDSVKNPNREPVTARKIQTESEENAGRRVPSFQEDKRSAFVAGKLPPGSINTGGKKAISFQDDARPAFIAGKLPPGSINTSAKKAISFQDDTRPAFVAGKLPPGSINTGVRRAVSFQDDSRPAYNAEKLPSGGMNEGSKRDTAAQEDARQPFVSGKLPPGSINIGTKKTTKFEDEPRPAYVSGKLPSGTLSSGKANQIISSLFSFNPSSKTKFEESEADTDAVKPSNAPLTEEMATFTALGLSRRLAAHLSTKMDMKAPTAIQKAAITQMVKDDSDAFIQAETGSGKTLAYLLPIVERIMAMSSDDVQVHRDSGLFAIVLAPTRELCKQIATVLEKILRCAPWIVSTTVIGGEGKQSEKARLRKGVNILIATPGRLADHLDNTEVLNVSTVKWLVLDEGDRLMELGFEEEIKGIVDKIEKRGKAANSKSIVDLGNLPKRRITVLCSATMKMNVQRLGEISLKDAVHIQGDPSEEEAATVAKDKEDGVVPDDKKFSAPAQLKQAYAIIPAKLRLVSLAAILKRAFARRGSVMKAIVFISCADSVDFHFSLFSRPLEAAPEDGEEVIEPPTIAKTDLTKDTIALGTTFSSKTNFVILHKLHGSLAQNIRTATLKAFTESLEPCVLICTDVASRGLDLPNVDYVIEFDPPFSADDHLHRVGRTARAGKDGRALIFLLPGEEEEYVSVLASGYRDGKKSLTHNTSEDVLRKGFGGSGREWEERATEWQLDVERWAQDSPKYLEMARRGYQSHIRAYATHVASERKYFNMQALHLGHLAKAFALRDKPGSIKVPGLRPAKMTKADRSVAARKAKRGEVEDKAPEGERVRKQRKLDMDAPTVDGNDAVRRMKKKMKEHMSVASEFNIG</sequence>
<keyword evidence="3" id="KW-0698">rRNA processing</keyword>
<dbReference type="GO" id="GO:0003723">
    <property type="term" value="F:RNA binding"/>
    <property type="evidence" value="ECO:0007669"/>
    <property type="project" value="UniProtKB-UniRule"/>
</dbReference>
<accession>A0A1E1JTM5</accession>
<dbReference type="GO" id="GO:0006364">
    <property type="term" value="P:rRNA processing"/>
    <property type="evidence" value="ECO:0007669"/>
    <property type="project" value="UniProtKB-KW"/>
</dbReference>
<evidence type="ECO:0000256" key="11">
    <source>
        <dbReference type="SAM" id="MobiDB-lite"/>
    </source>
</evidence>
<feature type="region of interest" description="Disordered" evidence="11">
    <location>
        <begin position="25"/>
        <end position="139"/>
    </location>
</feature>
<keyword evidence="8 10" id="KW-0694">RNA-binding</keyword>
<dbReference type="PANTHER" id="PTHR24031">
    <property type="entry name" value="RNA HELICASE"/>
    <property type="match status" value="1"/>
</dbReference>
<dbReference type="EMBL" id="FJUX01000002">
    <property type="protein sequence ID" value="CZS89020.1"/>
    <property type="molecule type" value="Genomic_DNA"/>
</dbReference>
<dbReference type="EC" id="3.6.4.13" evidence="10"/>
<feature type="domain" description="Helicase ATP-binding" evidence="12">
    <location>
        <begin position="351"/>
        <end position="550"/>
    </location>
</feature>
<evidence type="ECO:0000256" key="10">
    <source>
        <dbReference type="RuleBase" id="RU365068"/>
    </source>
</evidence>
<dbReference type="Proteomes" id="UP000178912">
    <property type="component" value="Unassembled WGS sequence"/>
</dbReference>
<dbReference type="SMART" id="SM00487">
    <property type="entry name" value="DEXDc"/>
    <property type="match status" value="1"/>
</dbReference>
<dbReference type="InterPro" id="IPR025313">
    <property type="entry name" value="SPB4-like_CTE"/>
</dbReference>
<proteinExistence type="inferred from homology"/>
<keyword evidence="5 10" id="KW-0378">Hydrolase</keyword>
<name>A0A1E1JTM5_9HELO</name>
<dbReference type="PROSITE" id="PS51192">
    <property type="entry name" value="HELICASE_ATP_BIND_1"/>
    <property type="match status" value="1"/>
</dbReference>
<dbReference type="InterPro" id="IPR027417">
    <property type="entry name" value="P-loop_NTPase"/>
</dbReference>
<evidence type="ECO:0000256" key="7">
    <source>
        <dbReference type="ARBA" id="ARBA00022840"/>
    </source>
</evidence>
<dbReference type="SMART" id="SM01178">
    <property type="entry name" value="DUF4217"/>
    <property type="match status" value="1"/>
</dbReference>
<reference evidence="15" key="1">
    <citation type="submission" date="2016-03" db="EMBL/GenBank/DDBJ databases">
        <authorList>
            <person name="Guldener U."/>
        </authorList>
    </citation>
    <scope>NUCLEOTIDE SEQUENCE [LARGE SCALE GENOMIC DNA]</scope>
    <source>
        <strain evidence="15">04CH-RAC-A.6.1</strain>
    </source>
</reference>
<feature type="domain" description="Helicase C-terminal" evidence="13">
    <location>
        <begin position="582"/>
        <end position="788"/>
    </location>
</feature>
<feature type="region of interest" description="Disordered" evidence="11">
    <location>
        <begin position="885"/>
        <end position="920"/>
    </location>
</feature>
<dbReference type="GO" id="GO:0016787">
    <property type="term" value="F:hydrolase activity"/>
    <property type="evidence" value="ECO:0007669"/>
    <property type="project" value="UniProtKB-KW"/>
</dbReference>
<keyword evidence="15" id="KW-1185">Reference proteome</keyword>
<gene>
    <name evidence="14" type="ORF">RAG0_00510</name>
</gene>
<feature type="compositionally biased region" description="Basic and acidic residues" evidence="11">
    <location>
        <begin position="81"/>
        <end position="91"/>
    </location>
</feature>
<feature type="compositionally biased region" description="Basic and acidic residues" evidence="11">
    <location>
        <begin position="50"/>
        <end position="64"/>
    </location>
</feature>
<dbReference type="InterPro" id="IPR011545">
    <property type="entry name" value="DEAD/DEAH_box_helicase_dom"/>
</dbReference>
<comment type="similarity">
    <text evidence="10">Belongs to the DEAD box helicase family.</text>
</comment>
<evidence type="ECO:0000259" key="13">
    <source>
        <dbReference type="PROSITE" id="PS51194"/>
    </source>
</evidence>
<feature type="region of interest" description="Disordered" evidence="11">
    <location>
        <begin position="181"/>
        <end position="250"/>
    </location>
</feature>
<keyword evidence="6 10" id="KW-0347">Helicase</keyword>
<evidence type="ECO:0000313" key="15">
    <source>
        <dbReference type="Proteomes" id="UP000178912"/>
    </source>
</evidence>
<evidence type="ECO:0000256" key="1">
    <source>
        <dbReference type="ARBA" id="ARBA00004604"/>
    </source>
</evidence>
<keyword evidence="9" id="KW-0539">Nucleus</keyword>
<dbReference type="CDD" id="cd18787">
    <property type="entry name" value="SF2_C_DEAD"/>
    <property type="match status" value="1"/>
</dbReference>
<dbReference type="Gene3D" id="3.40.50.300">
    <property type="entry name" value="P-loop containing nucleotide triphosphate hydrolases"/>
    <property type="match status" value="2"/>
</dbReference>
<evidence type="ECO:0000256" key="5">
    <source>
        <dbReference type="ARBA" id="ARBA00022801"/>
    </source>
</evidence>
<dbReference type="OrthoDB" id="422663at2759"/>
<organism evidence="14 15">
    <name type="scientific">Rhynchosporium agropyri</name>
    <dbReference type="NCBI Taxonomy" id="914238"/>
    <lineage>
        <taxon>Eukaryota</taxon>
        <taxon>Fungi</taxon>
        <taxon>Dikarya</taxon>
        <taxon>Ascomycota</taxon>
        <taxon>Pezizomycotina</taxon>
        <taxon>Leotiomycetes</taxon>
        <taxon>Helotiales</taxon>
        <taxon>Ploettnerulaceae</taxon>
        <taxon>Rhynchosporium</taxon>
    </lineage>
</organism>
<keyword evidence="7 10" id="KW-0067">ATP-binding</keyword>
<evidence type="ECO:0000256" key="4">
    <source>
        <dbReference type="ARBA" id="ARBA00022741"/>
    </source>
</evidence>
<keyword evidence="2" id="KW-0690">Ribosome biogenesis</keyword>
<evidence type="ECO:0000256" key="8">
    <source>
        <dbReference type="ARBA" id="ARBA00022884"/>
    </source>
</evidence>
<dbReference type="AlphaFoldDB" id="A0A1E1JTM5"/>
<evidence type="ECO:0000259" key="12">
    <source>
        <dbReference type="PROSITE" id="PS51192"/>
    </source>
</evidence>
<dbReference type="InterPro" id="IPR014001">
    <property type="entry name" value="Helicase_ATP-bd"/>
</dbReference>
<dbReference type="Pfam" id="PF00270">
    <property type="entry name" value="DEAD"/>
    <property type="match status" value="1"/>
</dbReference>
<evidence type="ECO:0000313" key="14">
    <source>
        <dbReference type="EMBL" id="CZS89020.1"/>
    </source>
</evidence>
<dbReference type="GO" id="GO:0003724">
    <property type="term" value="F:RNA helicase activity"/>
    <property type="evidence" value="ECO:0007669"/>
    <property type="project" value="UniProtKB-EC"/>
</dbReference>
<dbReference type="Pfam" id="PF13959">
    <property type="entry name" value="CTE_SPB4"/>
    <property type="match status" value="1"/>
</dbReference>